<dbReference type="GO" id="GO:0006402">
    <property type="term" value="P:mRNA catabolic process"/>
    <property type="evidence" value="ECO:0007669"/>
    <property type="project" value="TreeGrafter"/>
</dbReference>
<evidence type="ECO:0000259" key="10">
    <source>
        <dbReference type="PROSITE" id="PS50126"/>
    </source>
</evidence>
<evidence type="ECO:0000256" key="5">
    <source>
        <dbReference type="ARBA" id="ARBA00022801"/>
    </source>
</evidence>
<dbReference type="SMART" id="SM00955">
    <property type="entry name" value="RNB"/>
    <property type="match status" value="1"/>
</dbReference>
<comment type="function">
    <text evidence="8">3'-5' exoribonuclease that releases 5'-nucleoside monophosphates and is involved in maturation of structured RNAs.</text>
</comment>
<dbReference type="InterPro" id="IPR003029">
    <property type="entry name" value="S1_domain"/>
</dbReference>
<dbReference type="SUPFAM" id="SSF50249">
    <property type="entry name" value="Nucleic acid-binding proteins"/>
    <property type="match status" value="4"/>
</dbReference>
<dbReference type="EC" id="3.1.13.1" evidence="8"/>
<dbReference type="AlphaFoldDB" id="A0A1N6JBU4"/>
<comment type="subcellular location">
    <subcellularLocation>
        <location evidence="2 8">Cytoplasm</location>
    </subcellularLocation>
</comment>
<dbReference type="PANTHER" id="PTHR23355:SF9">
    <property type="entry name" value="DIS3-LIKE EXONUCLEASE 2"/>
    <property type="match status" value="1"/>
</dbReference>
<dbReference type="InterPro" id="IPR004476">
    <property type="entry name" value="RNase_II/RNase_R"/>
</dbReference>
<keyword evidence="5 8" id="KW-0378">Hydrolase</keyword>
<keyword evidence="3 8" id="KW-0963">Cytoplasm</keyword>
<evidence type="ECO:0000256" key="9">
    <source>
        <dbReference type="SAM" id="MobiDB-lite"/>
    </source>
</evidence>
<dbReference type="InterPro" id="IPR001900">
    <property type="entry name" value="RNase_II/R"/>
</dbReference>
<dbReference type="GO" id="GO:0005829">
    <property type="term" value="C:cytosol"/>
    <property type="evidence" value="ECO:0007669"/>
    <property type="project" value="UniProtKB-ARBA"/>
</dbReference>
<evidence type="ECO:0000256" key="6">
    <source>
        <dbReference type="ARBA" id="ARBA00022839"/>
    </source>
</evidence>
<comment type="similarity">
    <text evidence="8">Belongs to the RNR ribonuclease family. RNase R subfamily.</text>
</comment>
<dbReference type="InterPro" id="IPR013223">
    <property type="entry name" value="RNase_B_OB_dom"/>
</dbReference>
<evidence type="ECO:0000256" key="7">
    <source>
        <dbReference type="ARBA" id="ARBA00022884"/>
    </source>
</evidence>
<dbReference type="PROSITE" id="PS50126">
    <property type="entry name" value="S1"/>
    <property type="match status" value="1"/>
</dbReference>
<dbReference type="InterPro" id="IPR011129">
    <property type="entry name" value="CSD"/>
</dbReference>
<evidence type="ECO:0000256" key="4">
    <source>
        <dbReference type="ARBA" id="ARBA00022722"/>
    </source>
</evidence>
<protein>
    <recommendedName>
        <fullName evidence="8">Ribonuclease R</fullName>
        <shortName evidence="8">RNase R</shortName>
        <ecNumber evidence="8">3.1.13.1</ecNumber>
    </recommendedName>
</protein>
<feature type="domain" description="S1 motif" evidence="10">
    <location>
        <begin position="639"/>
        <end position="720"/>
    </location>
</feature>
<reference evidence="11 12" key="1">
    <citation type="submission" date="2016-12" db="EMBL/GenBank/DDBJ databases">
        <authorList>
            <person name="Song W.-J."/>
            <person name="Kurnit D.M."/>
        </authorList>
    </citation>
    <scope>NUCLEOTIDE SEQUENCE [LARGE SCALE GENOMIC DNA]</scope>
    <source>
        <strain evidence="11 12">ATCC 49181</strain>
    </source>
</reference>
<dbReference type="EMBL" id="FSRO01000001">
    <property type="protein sequence ID" value="SIO41681.1"/>
    <property type="molecule type" value="Genomic_DNA"/>
</dbReference>
<keyword evidence="12" id="KW-1185">Reference proteome</keyword>
<dbReference type="PROSITE" id="PS01175">
    <property type="entry name" value="RIBONUCLEASE_II"/>
    <property type="match status" value="1"/>
</dbReference>
<evidence type="ECO:0000313" key="12">
    <source>
        <dbReference type="Proteomes" id="UP000185062"/>
    </source>
</evidence>
<keyword evidence="7 8" id="KW-0694">RNA-binding</keyword>
<evidence type="ECO:0000256" key="8">
    <source>
        <dbReference type="HAMAP-Rule" id="MF_01895"/>
    </source>
</evidence>
<evidence type="ECO:0000256" key="2">
    <source>
        <dbReference type="ARBA" id="ARBA00004496"/>
    </source>
</evidence>
<accession>A0A1N6JBU4</accession>
<dbReference type="InterPro" id="IPR011805">
    <property type="entry name" value="RNase_R"/>
</dbReference>
<feature type="region of interest" description="Disordered" evidence="9">
    <location>
        <begin position="724"/>
        <end position="745"/>
    </location>
</feature>
<dbReference type="RefSeq" id="WP_051537502.1">
    <property type="nucleotide sequence ID" value="NZ_FSRO01000001.1"/>
</dbReference>
<organism evidence="11 12">
    <name type="scientific">Nitrosomonas cryotolerans ATCC 49181</name>
    <dbReference type="NCBI Taxonomy" id="1131553"/>
    <lineage>
        <taxon>Bacteria</taxon>
        <taxon>Pseudomonadati</taxon>
        <taxon>Pseudomonadota</taxon>
        <taxon>Betaproteobacteria</taxon>
        <taxon>Nitrosomonadales</taxon>
        <taxon>Nitrosomonadaceae</taxon>
        <taxon>Nitrosomonas</taxon>
    </lineage>
</organism>
<dbReference type="GO" id="GO:0008859">
    <property type="term" value="F:exoribonuclease II activity"/>
    <property type="evidence" value="ECO:0007669"/>
    <property type="project" value="UniProtKB-UniRule"/>
</dbReference>
<evidence type="ECO:0000313" key="11">
    <source>
        <dbReference type="EMBL" id="SIO41681.1"/>
    </source>
</evidence>
<dbReference type="HAMAP" id="MF_01895">
    <property type="entry name" value="RNase_R"/>
    <property type="match status" value="1"/>
</dbReference>
<dbReference type="Proteomes" id="UP000185062">
    <property type="component" value="Unassembled WGS sequence"/>
</dbReference>
<dbReference type="Pfam" id="PF17876">
    <property type="entry name" value="CSD2"/>
    <property type="match status" value="1"/>
</dbReference>
<dbReference type="PANTHER" id="PTHR23355">
    <property type="entry name" value="RIBONUCLEASE"/>
    <property type="match status" value="1"/>
</dbReference>
<dbReference type="GO" id="GO:0003723">
    <property type="term" value="F:RNA binding"/>
    <property type="evidence" value="ECO:0007669"/>
    <property type="project" value="UniProtKB-UniRule"/>
</dbReference>
<proteinExistence type="inferred from homology"/>
<dbReference type="InterPro" id="IPR012340">
    <property type="entry name" value="NA-bd_OB-fold"/>
</dbReference>
<dbReference type="Pfam" id="PF00773">
    <property type="entry name" value="RNB"/>
    <property type="match status" value="1"/>
</dbReference>
<dbReference type="Pfam" id="PF08206">
    <property type="entry name" value="OB_RNB"/>
    <property type="match status" value="1"/>
</dbReference>
<sequence>MSIKKKYKLRNLDPYLEREKKRYGNPLPSREYILQIMKEQGIPITEQALQKLLNITLEEHEIFRHRLAAMVREGQIMRNRKGDICVMEKLALIKGRVQGHADGYGFLLPDDGNTDLFLSAKEMHKALHGDRVVVREIGVDRRGRKEATIVEVLERVNTQLVGRLHIDHGILFVVAENRRISQDILIPKEESLHAKAGQVVIIKIIQQPSRKIQPIGHVIEILGDYTAPGMEIEIALRKHDLPHQFSPEIEQLSVKFPKRLLKKELIDREDIRHLPLITIDSETARDFDDAVYCESVGKDYKLYVAIADVSHYVHSNDAIDREAFERGNSVYFPRRVIPMLPEILSNGLCSLNPQRNRLCMVCEIHLQSNGELLSYRFYPAIMRSHARLTYNKVTAILTNSKGKEAQQNIKLLPHIQLLYKLYKTLLKARKKRGAIDFETIETQMIFNDEGKIEKIQPVQRTDAHRIIEECMLAANVCASNLLQKHNQPAIYRIHEGPTPDKLESLRNFLKEFGLRLGGRDKPGAKDYAKVLLSIRDRPDAQLLQTVMLRSMQQAIYSPDNIGHFGLAYESYTHFTSPIRRYPDLLVHRAIKAVLNGDQYSPGDWHELGKHCSQTERRADEATRDVESWLKCFYMQDRIGEHFDGIISGVTGFGLFVALADVYVEGLVHISELPRDYFHFDAAKHTLQGERSGKQYRLGDRLRVKLVRVDLETSKIDFVLSETTQTADKSGFKKETKKKKRFKTVP</sequence>
<dbReference type="SMART" id="SM00316">
    <property type="entry name" value="S1"/>
    <property type="match status" value="2"/>
</dbReference>
<feature type="compositionally biased region" description="Basic residues" evidence="9">
    <location>
        <begin position="734"/>
        <end position="745"/>
    </location>
</feature>
<dbReference type="InterPro" id="IPR040476">
    <property type="entry name" value="CSD2"/>
</dbReference>
<dbReference type="NCBIfam" id="TIGR02063">
    <property type="entry name" value="RNase_R"/>
    <property type="match status" value="1"/>
</dbReference>
<dbReference type="InterPro" id="IPR022966">
    <property type="entry name" value="RNase_II/R_CS"/>
</dbReference>
<keyword evidence="6 8" id="KW-0269">Exonuclease</keyword>
<dbReference type="Pfam" id="PF00575">
    <property type="entry name" value="S1"/>
    <property type="match status" value="1"/>
</dbReference>
<dbReference type="eggNOG" id="COG0557">
    <property type="taxonomic scope" value="Bacteria"/>
</dbReference>
<evidence type="ECO:0000256" key="3">
    <source>
        <dbReference type="ARBA" id="ARBA00022490"/>
    </source>
</evidence>
<comment type="catalytic activity">
    <reaction evidence="1 8">
        <text>Exonucleolytic cleavage in the 3'- to 5'-direction to yield nucleoside 5'-phosphates.</text>
        <dbReference type="EC" id="3.1.13.1"/>
    </reaction>
</comment>
<dbReference type="InterPro" id="IPR050180">
    <property type="entry name" value="RNR_Ribonuclease"/>
</dbReference>
<keyword evidence="4 8" id="KW-0540">Nuclease</keyword>
<dbReference type="SMART" id="SM00357">
    <property type="entry name" value="CSP"/>
    <property type="match status" value="1"/>
</dbReference>
<name>A0A1N6JBU4_9PROT</name>
<dbReference type="CDD" id="cd04471">
    <property type="entry name" value="S1_RNase_R"/>
    <property type="match status" value="1"/>
</dbReference>
<gene>
    <name evidence="8" type="primary">rnr</name>
    <name evidence="11" type="ORF">SAMN02743940_2473</name>
</gene>
<dbReference type="STRING" id="44575.SAMN05216419_100434"/>
<dbReference type="Gene3D" id="2.40.50.140">
    <property type="entry name" value="Nucleic acid-binding proteins"/>
    <property type="match status" value="2"/>
</dbReference>
<dbReference type="NCBIfam" id="TIGR00358">
    <property type="entry name" value="3_prime_RNase"/>
    <property type="match status" value="1"/>
</dbReference>
<evidence type="ECO:0000256" key="1">
    <source>
        <dbReference type="ARBA" id="ARBA00001849"/>
    </source>
</evidence>